<dbReference type="SUPFAM" id="SSF56112">
    <property type="entry name" value="Protein kinase-like (PK-like)"/>
    <property type="match status" value="1"/>
</dbReference>
<dbReference type="AlphaFoldDB" id="A0A9X7Z6G4"/>
<evidence type="ECO:0000313" key="4">
    <source>
        <dbReference type="Proteomes" id="UP000663505"/>
    </source>
</evidence>
<dbReference type="InterPro" id="IPR011009">
    <property type="entry name" value="Kinase-like_dom_sf"/>
</dbReference>
<proteinExistence type="inferred from homology"/>
<dbReference type="RefSeq" id="WP_206655589.1">
    <property type="nucleotide sequence ID" value="NZ_CP071182.1"/>
</dbReference>
<evidence type="ECO:0000259" key="2">
    <source>
        <dbReference type="Pfam" id="PF01636"/>
    </source>
</evidence>
<feature type="domain" description="Aminoglycoside phosphotransferase" evidence="2">
    <location>
        <begin position="43"/>
        <end position="255"/>
    </location>
</feature>
<evidence type="ECO:0000256" key="1">
    <source>
        <dbReference type="ARBA" id="ARBA00038240"/>
    </source>
</evidence>
<dbReference type="InterPro" id="IPR050249">
    <property type="entry name" value="Pseudomonas-type_ThrB"/>
</dbReference>
<comment type="similarity">
    <text evidence="1">Belongs to the pseudomonas-type ThrB family.</text>
</comment>
<gene>
    <name evidence="3" type="ORF">JZ786_17140</name>
</gene>
<dbReference type="PANTHER" id="PTHR21064:SF6">
    <property type="entry name" value="AMINOGLYCOSIDE PHOSPHOTRANSFERASE DOMAIN-CONTAINING PROTEIN"/>
    <property type="match status" value="1"/>
</dbReference>
<dbReference type="Proteomes" id="UP000663505">
    <property type="component" value="Chromosome"/>
</dbReference>
<dbReference type="EMBL" id="CP071182">
    <property type="protein sequence ID" value="QSO46220.1"/>
    <property type="molecule type" value="Genomic_DNA"/>
</dbReference>
<dbReference type="GO" id="GO:0004413">
    <property type="term" value="F:homoserine kinase activity"/>
    <property type="evidence" value="ECO:0007669"/>
    <property type="project" value="TreeGrafter"/>
</dbReference>
<dbReference type="Gene3D" id="3.30.200.20">
    <property type="entry name" value="Phosphorylase Kinase, domain 1"/>
    <property type="match status" value="1"/>
</dbReference>
<dbReference type="Gene3D" id="3.90.1200.10">
    <property type="match status" value="1"/>
</dbReference>
<dbReference type="InterPro" id="IPR002575">
    <property type="entry name" value="Aminoglycoside_PTrfase"/>
</dbReference>
<dbReference type="PANTHER" id="PTHR21064">
    <property type="entry name" value="AMINOGLYCOSIDE PHOSPHOTRANSFERASE DOMAIN-CONTAINING PROTEIN-RELATED"/>
    <property type="match status" value="1"/>
</dbReference>
<protein>
    <submittedName>
        <fullName evidence="3">Phosphotransferase</fullName>
    </submittedName>
</protein>
<sequence>MGIAMNIFPVMYSMLSSDALRDFVNENFDVGQVITCKILNRGLNDTYAVITGDCRYILRVYRTPWRTRTEVYYELEALDFLVQHGVSVSAPIRNVDGNLASEVVAPEGLRYVTLFTYAEGKRPQLDVSISYEYGKTVAQIHNLTDDFVTSQTRPGLNFTYLLDEPLKIFTPTMKEYGGDISYVQSFARAIRERFSKQDMDFGFCHGDFHDWNAHWNGNKLTIFDFDCCGPGYRAYDMAVFLWNLKMNYKGQEIENWMSFMQGYGALRTITDTQLDSIPWFVAARRIWLAGIYLSNEDVWGMGIINDGFFRSFVDQLKEDESAMGIQIR</sequence>
<keyword evidence="4" id="KW-1185">Reference proteome</keyword>
<dbReference type="GO" id="GO:0009088">
    <property type="term" value="P:threonine biosynthetic process"/>
    <property type="evidence" value="ECO:0007669"/>
    <property type="project" value="TreeGrafter"/>
</dbReference>
<organism evidence="3 4">
    <name type="scientific">Alicyclobacillus mengziensis</name>
    <dbReference type="NCBI Taxonomy" id="2931921"/>
    <lineage>
        <taxon>Bacteria</taxon>
        <taxon>Bacillati</taxon>
        <taxon>Bacillota</taxon>
        <taxon>Bacilli</taxon>
        <taxon>Bacillales</taxon>
        <taxon>Alicyclobacillaceae</taxon>
        <taxon>Alicyclobacillus</taxon>
    </lineage>
</organism>
<dbReference type="KEGG" id="afx:JZ786_17140"/>
<evidence type="ECO:0000313" key="3">
    <source>
        <dbReference type="EMBL" id="QSO46220.1"/>
    </source>
</evidence>
<name>A0A9X7Z6G4_9BACL</name>
<accession>A0A9X7Z6G4</accession>
<dbReference type="Pfam" id="PF01636">
    <property type="entry name" value="APH"/>
    <property type="match status" value="1"/>
</dbReference>
<reference evidence="3 4" key="1">
    <citation type="submission" date="2021-02" db="EMBL/GenBank/DDBJ databases">
        <title>Alicyclobacillus curvatus sp. nov. and Alicyclobacillus mengziensis sp. nov., two acidophilic bacteria isolated from acid mine drainage.</title>
        <authorList>
            <person name="Huang Y."/>
        </authorList>
    </citation>
    <scope>NUCLEOTIDE SEQUENCE [LARGE SCALE GENOMIC DNA]</scope>
    <source>
        <strain evidence="3 4">S30H14</strain>
    </source>
</reference>